<dbReference type="InterPro" id="IPR027417">
    <property type="entry name" value="P-loop_NTPase"/>
</dbReference>
<feature type="domain" description="Helicase ATP-binding" evidence="20">
    <location>
        <begin position="544"/>
        <end position="820"/>
    </location>
</feature>
<feature type="compositionally biased region" description="Basic and acidic residues" evidence="17">
    <location>
        <begin position="601"/>
        <end position="611"/>
    </location>
</feature>
<dbReference type="GO" id="GO:0080188">
    <property type="term" value="P:gene silencing by siRNA-directed DNA methylation"/>
    <property type="evidence" value="ECO:0007669"/>
    <property type="project" value="UniProtKB-ARBA"/>
</dbReference>
<evidence type="ECO:0000256" key="15">
    <source>
        <dbReference type="ARBA" id="ARBA00023242"/>
    </source>
</evidence>
<evidence type="ECO:0000256" key="1">
    <source>
        <dbReference type="ARBA" id="ARBA00004123"/>
    </source>
</evidence>
<keyword evidence="23" id="KW-1185">Reference proteome</keyword>
<dbReference type="FunFam" id="3.40.50.10810:FF:000068">
    <property type="entry name" value="SNF2 domain-containing protein / helicase domain-containing protein / zinc finger protein-like protein"/>
    <property type="match status" value="1"/>
</dbReference>
<evidence type="ECO:0000256" key="7">
    <source>
        <dbReference type="ARBA" id="ARBA00022806"/>
    </source>
</evidence>
<dbReference type="InterPro" id="IPR000330">
    <property type="entry name" value="SNF2_N"/>
</dbReference>
<evidence type="ECO:0000256" key="2">
    <source>
        <dbReference type="ARBA" id="ARBA00008438"/>
    </source>
</evidence>
<dbReference type="PROSITE" id="PS50089">
    <property type="entry name" value="ZF_RING_2"/>
    <property type="match status" value="1"/>
</dbReference>
<keyword evidence="10" id="KW-0156">Chromatin regulator</keyword>
<dbReference type="InterPro" id="IPR049730">
    <property type="entry name" value="SNF2/RAD54-like_C"/>
</dbReference>
<dbReference type="OMA" id="ICPIANC"/>
<evidence type="ECO:0000256" key="13">
    <source>
        <dbReference type="ARBA" id="ARBA00023158"/>
    </source>
</evidence>
<name>A0A0A0KN95_CUCSA</name>
<evidence type="ECO:0000256" key="6">
    <source>
        <dbReference type="ARBA" id="ARBA00022801"/>
    </source>
</evidence>
<evidence type="ECO:0000256" key="4">
    <source>
        <dbReference type="ARBA" id="ARBA00022741"/>
    </source>
</evidence>
<evidence type="ECO:0000256" key="10">
    <source>
        <dbReference type="ARBA" id="ARBA00022853"/>
    </source>
</evidence>
<organism evidence="22 23">
    <name type="scientific">Cucumis sativus</name>
    <name type="common">Cucumber</name>
    <dbReference type="NCBI Taxonomy" id="3659"/>
    <lineage>
        <taxon>Eukaryota</taxon>
        <taxon>Viridiplantae</taxon>
        <taxon>Streptophyta</taxon>
        <taxon>Embryophyta</taxon>
        <taxon>Tracheophyta</taxon>
        <taxon>Spermatophyta</taxon>
        <taxon>Magnoliopsida</taxon>
        <taxon>eudicotyledons</taxon>
        <taxon>Gunneridae</taxon>
        <taxon>Pentapetalae</taxon>
        <taxon>rosids</taxon>
        <taxon>fabids</taxon>
        <taxon>Cucurbitales</taxon>
        <taxon>Cucurbitaceae</taxon>
        <taxon>Benincaseae</taxon>
        <taxon>Cucumis</taxon>
    </lineage>
</organism>
<evidence type="ECO:0000313" key="23">
    <source>
        <dbReference type="Proteomes" id="UP000029981"/>
    </source>
</evidence>
<dbReference type="InterPro" id="IPR038718">
    <property type="entry name" value="SNF2-like_sf"/>
</dbReference>
<dbReference type="InterPro" id="IPR013083">
    <property type="entry name" value="Znf_RING/FYVE/PHD"/>
</dbReference>
<dbReference type="PROSITE" id="PS51194">
    <property type="entry name" value="HELICASE_CTER"/>
    <property type="match status" value="1"/>
</dbReference>
<dbReference type="Gene3D" id="3.30.40.10">
    <property type="entry name" value="Zinc/RING finger domain, C3HC4 (zinc finger)"/>
    <property type="match status" value="1"/>
</dbReference>
<dbReference type="GO" id="GO:0008094">
    <property type="term" value="F:ATP-dependent activity, acting on DNA"/>
    <property type="evidence" value="ECO:0000318"/>
    <property type="project" value="GO_Central"/>
</dbReference>
<keyword evidence="11" id="KW-0805">Transcription regulation</keyword>
<evidence type="ECO:0000256" key="17">
    <source>
        <dbReference type="SAM" id="MobiDB-lite"/>
    </source>
</evidence>
<feature type="region of interest" description="Disordered" evidence="17">
    <location>
        <begin position="703"/>
        <end position="748"/>
    </location>
</feature>
<dbReference type="SUPFAM" id="SSF57850">
    <property type="entry name" value="RING/U-box"/>
    <property type="match status" value="1"/>
</dbReference>
<dbReference type="eggNOG" id="KOG1001">
    <property type="taxonomic scope" value="Eukaryota"/>
</dbReference>
<dbReference type="GO" id="GO:0004386">
    <property type="term" value="F:helicase activity"/>
    <property type="evidence" value="ECO:0007669"/>
    <property type="project" value="UniProtKB-KW"/>
</dbReference>
<dbReference type="GO" id="GO:0003677">
    <property type="term" value="F:DNA binding"/>
    <property type="evidence" value="ECO:0007669"/>
    <property type="project" value="UniProtKB-KW"/>
</dbReference>
<accession>A0A0A0KN95</accession>
<evidence type="ECO:0000256" key="16">
    <source>
        <dbReference type="PROSITE-ProRule" id="PRU00175"/>
    </source>
</evidence>
<keyword evidence="12" id="KW-0238">DNA-binding</keyword>
<evidence type="ECO:0008006" key="24">
    <source>
        <dbReference type="Google" id="ProtNLM"/>
    </source>
</evidence>
<feature type="domain" description="RING-type" evidence="19">
    <location>
        <begin position="974"/>
        <end position="1010"/>
    </location>
</feature>
<dbReference type="GO" id="GO:0006281">
    <property type="term" value="P:DNA repair"/>
    <property type="evidence" value="ECO:0000318"/>
    <property type="project" value="GO_Central"/>
</dbReference>
<dbReference type="GO" id="GO:0005524">
    <property type="term" value="F:ATP binding"/>
    <property type="evidence" value="ECO:0007669"/>
    <property type="project" value="UniProtKB-KW"/>
</dbReference>
<comment type="subcellular location">
    <subcellularLocation>
        <location evidence="1">Nucleus</location>
    </subcellularLocation>
</comment>
<evidence type="ECO:0000256" key="14">
    <source>
        <dbReference type="ARBA" id="ARBA00023163"/>
    </source>
</evidence>
<reference evidence="22 23" key="3">
    <citation type="journal article" date="2010" name="BMC Genomics">
        <title>Transcriptome sequencing and comparative analysis of cucumber flowers with different sex types.</title>
        <authorList>
            <person name="Guo S."/>
            <person name="Zheng Y."/>
            <person name="Joung J.G."/>
            <person name="Liu S."/>
            <person name="Zhang Z."/>
            <person name="Crasta O.R."/>
            <person name="Sobral B.W."/>
            <person name="Xu Y."/>
            <person name="Huang S."/>
            <person name="Fei Z."/>
        </authorList>
    </citation>
    <scope>NUCLEOTIDE SEQUENCE [LARGE SCALE GENOMIC DNA]</scope>
    <source>
        <strain evidence="23">cv. 9930</strain>
    </source>
</reference>
<evidence type="ECO:0000256" key="18">
    <source>
        <dbReference type="SAM" id="Phobius"/>
    </source>
</evidence>
<keyword evidence="5 16" id="KW-0863">Zinc-finger</keyword>
<evidence type="ECO:0000259" key="19">
    <source>
        <dbReference type="PROSITE" id="PS50089"/>
    </source>
</evidence>
<evidence type="ECO:0000256" key="9">
    <source>
        <dbReference type="ARBA" id="ARBA00022840"/>
    </source>
</evidence>
<evidence type="ECO:0000256" key="8">
    <source>
        <dbReference type="ARBA" id="ARBA00022833"/>
    </source>
</evidence>
<keyword evidence="18" id="KW-0472">Membrane</keyword>
<keyword evidence="7" id="KW-0347">Helicase</keyword>
<keyword evidence="4" id="KW-0547">Nucleotide-binding</keyword>
<evidence type="ECO:0000256" key="11">
    <source>
        <dbReference type="ARBA" id="ARBA00023015"/>
    </source>
</evidence>
<dbReference type="CDD" id="cd18793">
    <property type="entry name" value="SF2_C_SNF"/>
    <property type="match status" value="1"/>
</dbReference>
<dbReference type="STRING" id="3659.A0A0A0KN95"/>
<dbReference type="InterPro" id="IPR001841">
    <property type="entry name" value="Znf_RING"/>
</dbReference>
<gene>
    <name evidence="22" type="ORF">Csa_6G517140</name>
</gene>
<dbReference type="CDD" id="cd18008">
    <property type="entry name" value="DEXDc_SHPRH-like"/>
    <property type="match status" value="1"/>
</dbReference>
<dbReference type="GO" id="GO:0016787">
    <property type="term" value="F:hydrolase activity"/>
    <property type="evidence" value="ECO:0007669"/>
    <property type="project" value="UniProtKB-KW"/>
</dbReference>
<keyword evidence="3" id="KW-0479">Metal-binding</keyword>
<evidence type="ECO:0000256" key="5">
    <source>
        <dbReference type="ARBA" id="ARBA00022771"/>
    </source>
</evidence>
<reference evidence="22 23" key="1">
    <citation type="journal article" date="2009" name="Nat. Genet.">
        <title>The genome of the cucumber, Cucumis sativus L.</title>
        <authorList>
            <person name="Huang S."/>
            <person name="Li R."/>
            <person name="Zhang Z."/>
            <person name="Li L."/>
            <person name="Gu X."/>
            <person name="Fan W."/>
            <person name="Lucas W.J."/>
            <person name="Wang X."/>
            <person name="Xie B."/>
            <person name="Ni P."/>
            <person name="Ren Y."/>
            <person name="Zhu H."/>
            <person name="Li J."/>
            <person name="Lin K."/>
            <person name="Jin W."/>
            <person name="Fei Z."/>
            <person name="Li G."/>
            <person name="Staub J."/>
            <person name="Kilian A."/>
            <person name="van der Vossen E.A."/>
            <person name="Wu Y."/>
            <person name="Guo J."/>
            <person name="He J."/>
            <person name="Jia Z."/>
            <person name="Ren Y."/>
            <person name="Tian G."/>
            <person name="Lu Y."/>
            <person name="Ruan J."/>
            <person name="Qian W."/>
            <person name="Wang M."/>
            <person name="Huang Q."/>
            <person name="Li B."/>
            <person name="Xuan Z."/>
            <person name="Cao J."/>
            <person name="Asan"/>
            <person name="Wu Z."/>
            <person name="Zhang J."/>
            <person name="Cai Q."/>
            <person name="Bai Y."/>
            <person name="Zhao B."/>
            <person name="Han Y."/>
            <person name="Li Y."/>
            <person name="Li X."/>
            <person name="Wang S."/>
            <person name="Shi Q."/>
            <person name="Liu S."/>
            <person name="Cho W.K."/>
            <person name="Kim J.Y."/>
            <person name="Xu Y."/>
            <person name="Heller-Uszynska K."/>
            <person name="Miao H."/>
            <person name="Cheng Z."/>
            <person name="Zhang S."/>
            <person name="Wu J."/>
            <person name="Yang Y."/>
            <person name="Kang H."/>
            <person name="Li M."/>
            <person name="Liang H."/>
            <person name="Ren X."/>
            <person name="Shi Z."/>
            <person name="Wen M."/>
            <person name="Jian M."/>
            <person name="Yang H."/>
            <person name="Zhang G."/>
            <person name="Yang Z."/>
            <person name="Chen R."/>
            <person name="Liu S."/>
            <person name="Li J."/>
            <person name="Ma L."/>
            <person name="Liu H."/>
            <person name="Zhou Y."/>
            <person name="Zhao J."/>
            <person name="Fang X."/>
            <person name="Li G."/>
            <person name="Fang L."/>
            <person name="Li Y."/>
            <person name="Liu D."/>
            <person name="Zheng H."/>
            <person name="Zhang Y."/>
            <person name="Qin N."/>
            <person name="Li Z."/>
            <person name="Yang G."/>
            <person name="Yang S."/>
            <person name="Bolund L."/>
            <person name="Kristiansen K."/>
            <person name="Zheng H."/>
            <person name="Li S."/>
            <person name="Zhang X."/>
            <person name="Yang H."/>
            <person name="Wang J."/>
            <person name="Sun R."/>
            <person name="Zhang B."/>
            <person name="Jiang S."/>
            <person name="Wang J."/>
            <person name="Du Y."/>
            <person name="Li S."/>
        </authorList>
    </citation>
    <scope>NUCLEOTIDE SEQUENCE [LARGE SCALE GENOMIC DNA]</scope>
    <source>
        <strain evidence="23">cv. 9930</strain>
    </source>
</reference>
<dbReference type="GO" id="GO:0008270">
    <property type="term" value="F:zinc ion binding"/>
    <property type="evidence" value="ECO:0007669"/>
    <property type="project" value="UniProtKB-KW"/>
</dbReference>
<dbReference type="Pfam" id="PF00176">
    <property type="entry name" value="SNF2-rel_dom"/>
    <property type="match status" value="1"/>
</dbReference>
<dbReference type="Pfam" id="PF00097">
    <property type="entry name" value="zf-C3HC4"/>
    <property type="match status" value="1"/>
</dbReference>
<reference evidence="22 23" key="4">
    <citation type="journal article" date="2011" name="BMC Genomics">
        <title>RNA-Seq improves annotation of protein-coding genes in the cucumber genome.</title>
        <authorList>
            <person name="Li Z."/>
            <person name="Zhang Z."/>
            <person name="Yan P."/>
            <person name="Huang S."/>
            <person name="Fei Z."/>
            <person name="Lin K."/>
        </authorList>
    </citation>
    <scope>NUCLEOTIDE SEQUENCE [LARGE SCALE GENOMIC DNA]</scope>
    <source>
        <strain evidence="23">cv. 9930</strain>
    </source>
</reference>
<dbReference type="InterPro" id="IPR014001">
    <property type="entry name" value="Helicase_ATP-bd"/>
</dbReference>
<dbReference type="SMART" id="SM00184">
    <property type="entry name" value="RING"/>
    <property type="match status" value="1"/>
</dbReference>
<evidence type="ECO:0000256" key="3">
    <source>
        <dbReference type="ARBA" id="ARBA00022723"/>
    </source>
</evidence>
<dbReference type="FunFam" id="3.40.50.10810:FF:000071">
    <property type="entry name" value="SNF2 domain-containing protein / helicase domain-containing protein / zinc finger protein-like protein"/>
    <property type="match status" value="1"/>
</dbReference>
<dbReference type="InterPro" id="IPR050628">
    <property type="entry name" value="SNF2_RAD54_helicase_TF"/>
</dbReference>
<dbReference type="Proteomes" id="UP000029981">
    <property type="component" value="Chromosome 6"/>
</dbReference>
<protein>
    <recommendedName>
        <fullName evidence="24">Helicase-like transcription factor CHR28</fullName>
    </recommendedName>
</protein>
<dbReference type="PANTHER" id="PTHR45626:SF16">
    <property type="entry name" value="ATP-DEPENDENT HELICASE ULS1"/>
    <property type="match status" value="1"/>
</dbReference>
<evidence type="ECO:0000256" key="12">
    <source>
        <dbReference type="ARBA" id="ARBA00023125"/>
    </source>
</evidence>
<keyword evidence="6" id="KW-0378">Hydrolase</keyword>
<dbReference type="Gene3D" id="3.40.50.10810">
    <property type="entry name" value="Tandem AAA-ATPase domain"/>
    <property type="match status" value="3"/>
</dbReference>
<feature type="compositionally biased region" description="Polar residues" evidence="17">
    <location>
        <begin position="612"/>
        <end position="621"/>
    </location>
</feature>
<dbReference type="KEGG" id="csv:101205947"/>
<dbReference type="OrthoDB" id="448448at2759"/>
<dbReference type="InterPro" id="IPR018957">
    <property type="entry name" value="Znf_C3HC4_RING-type"/>
</dbReference>
<dbReference type="PANTHER" id="PTHR45626">
    <property type="entry name" value="TRANSCRIPTION TERMINATION FACTOR 2-RELATED"/>
    <property type="match status" value="1"/>
</dbReference>
<dbReference type="SMART" id="SM00490">
    <property type="entry name" value="HELICc"/>
    <property type="match status" value="1"/>
</dbReference>
<feature type="domain" description="Helicase C-terminal" evidence="21">
    <location>
        <begin position="1118"/>
        <end position="1281"/>
    </location>
</feature>
<keyword evidence="14" id="KW-0804">Transcription</keyword>
<dbReference type="SUPFAM" id="SSF52540">
    <property type="entry name" value="P-loop containing nucleoside triphosphate hydrolases"/>
    <property type="match status" value="2"/>
</dbReference>
<keyword evidence="18" id="KW-0812">Transmembrane</keyword>
<dbReference type="SMART" id="SM00487">
    <property type="entry name" value="DEXDc"/>
    <property type="match status" value="1"/>
</dbReference>
<dbReference type="InterPro" id="IPR001650">
    <property type="entry name" value="Helicase_C-like"/>
</dbReference>
<keyword evidence="8" id="KW-0862">Zinc</keyword>
<dbReference type="Pfam" id="PF00271">
    <property type="entry name" value="Helicase_C"/>
    <property type="match status" value="1"/>
</dbReference>
<evidence type="ECO:0000259" key="20">
    <source>
        <dbReference type="PROSITE" id="PS51192"/>
    </source>
</evidence>
<proteinExistence type="inferred from homology"/>
<keyword evidence="13" id="KW-0943">RNA-mediated gene silencing</keyword>
<feature type="transmembrane region" description="Helical" evidence="18">
    <location>
        <begin position="36"/>
        <end position="54"/>
    </location>
</feature>
<dbReference type="GO" id="GO:0005634">
    <property type="term" value="C:nucleus"/>
    <property type="evidence" value="ECO:0000318"/>
    <property type="project" value="GO_Central"/>
</dbReference>
<comment type="similarity">
    <text evidence="2">Belongs to the SNF2/RAD54 helicase family. RAD16 subfamily.</text>
</comment>
<dbReference type="InterPro" id="IPR017907">
    <property type="entry name" value="Znf_RING_CS"/>
</dbReference>
<keyword evidence="18" id="KW-1133">Transmembrane helix</keyword>
<sequence>MVISDDLINQSPLLSIAGEVLGFQTFLIRFCFQTSLFAGLCVFSGFSLMIILMADEASNFPLQYADDDFDEDMSMEYEKILHLLSEDLDPLQIKTEDLSPNNASTGQPAFDSSNQENFQLQNDISHGFMDVTLKNHDSLDGKGTETLRSSENNSCASVELPSFDAEHSSKEVFPTESTVNPSFDFVTDVTNSYSTMPYWMSTVEQPFLVSSQYLFPGDYDSPLVSGNGDMTVNMMHDVEFPSNSLCSSTTMDLYAQGATDHKSVSRESVSKDLILDRYSNVKRWDQNCESGNFISSFDGKYPFHVDNLHIGQASMGIPMSTELNSSCKELVSQMKNETMDSLVESCSGPWQSMMEENLFFQSQRVFRSEDMVCGTSGRLSNDGRYQNLYITDQYSPNGHSSNLSNQPLVFIKDDRDHKLSVRKSDIDHPQVSPESTHSNLSDRAHVEDDPDICIIEDMSHPAPSNRSLMVGKSVASQSFSIVSGSSTYMGIGSLRQKAKDIDILKVALQDLSQPKSETSPPDGALDVPLLRHQRIALSWMVQKETSSVPCAGGILADDQGLGKTISTIALILKERAPIRACPTVKHEELETLNLDEDDDIHPEHDGPKQEFSHQVSPSKDLTLSKNTSVQAKGRPAAGTLVVCPTSVLRQWADELHNKVSSKANLSVLVYHGSSRTKDPCELAKYDVVLTTYSIVSMEVPKQSVVDEEDDEKHNTEEQAILPSHLSSSKKRKNFSGSDKKHSKNKKGVDNEVFESVARPLAKVRWFRVVLDEAQSIKNHKTQVARACWGLRAKRRWCLSGTPIQNAIDDLYSYFRFLKYDPYAAYKSFCSAIKFPINKNPAKGYKKLQAILRTIMLRRTKATLLDGQPIVTLPPKHVELKKVDFTEEERDFYSKLEADSRAQYEEYAAAGTVKQNYVNILLMLLRLRQACDHPLLVKPYDSKSLWRSSADVAKKLPRDKQIFLLNCLEASLAICGICNDPPEDGVVSECGHVFCKQCILEHLSSDDCQCPTGGCKVHLNASLLFSKSSLCNSNSDQLGEDNSVVSSCSTVGDSMELSSSVMYESSKIKAALEVLMSLAKPKEYSRNTSPELAVVGASEKSMDASSTELRLESSECQDSTNKSSCELVKRGGEKAIVFSQWTGMLDLLEACLKNSSIQYRRLDGTMSVLARDKAVKDFNNLPEVSVMIMSLKAASLGLNMIVACHVLLLDLWWNPTTEDQAIDRAHRIGQTRPVTVLRLTVRDTVEDRILALQQKKREMVSSAFGEDEAGGRQTRLTVEDLNYLFMM</sequence>
<evidence type="ECO:0000313" key="22">
    <source>
        <dbReference type="EMBL" id="KGN49206.1"/>
    </source>
</evidence>
<feature type="region of interest" description="Disordered" evidence="17">
    <location>
        <begin position="597"/>
        <end position="621"/>
    </location>
</feature>
<dbReference type="Gramene" id="KGN49206">
    <property type="protein sequence ID" value="KGN49206"/>
    <property type="gene ID" value="Csa_6G517140"/>
</dbReference>
<evidence type="ECO:0000259" key="21">
    <source>
        <dbReference type="PROSITE" id="PS51194"/>
    </source>
</evidence>
<keyword evidence="15" id="KW-0539">Nucleus</keyword>
<keyword evidence="9" id="KW-0067">ATP-binding</keyword>
<dbReference type="PROSITE" id="PS00518">
    <property type="entry name" value="ZF_RING_1"/>
    <property type="match status" value="1"/>
</dbReference>
<dbReference type="Gene3D" id="3.40.50.300">
    <property type="entry name" value="P-loop containing nucleotide triphosphate hydrolases"/>
    <property type="match status" value="1"/>
</dbReference>
<feature type="region of interest" description="Disordered" evidence="17">
    <location>
        <begin position="422"/>
        <end position="443"/>
    </location>
</feature>
<dbReference type="EMBL" id="CM002927">
    <property type="protein sequence ID" value="KGN49206.1"/>
    <property type="molecule type" value="Genomic_DNA"/>
</dbReference>
<dbReference type="PROSITE" id="PS51192">
    <property type="entry name" value="HELICASE_ATP_BIND_1"/>
    <property type="match status" value="1"/>
</dbReference>
<reference evidence="22 23" key="2">
    <citation type="journal article" date="2009" name="PLoS ONE">
        <title>An integrated genetic and cytogenetic map of the cucumber genome.</title>
        <authorList>
            <person name="Ren Y."/>
            <person name="Zhang Z."/>
            <person name="Liu J."/>
            <person name="Staub J.E."/>
            <person name="Han Y."/>
            <person name="Cheng Z."/>
            <person name="Li X."/>
            <person name="Lu J."/>
            <person name="Miao H."/>
            <person name="Kang H."/>
            <person name="Xie B."/>
            <person name="Gu X."/>
            <person name="Wang X."/>
            <person name="Du Y."/>
            <person name="Jin W."/>
            <person name="Huang S."/>
        </authorList>
    </citation>
    <scope>NUCLEOTIDE SEQUENCE [LARGE SCALE GENOMIC DNA]</scope>
    <source>
        <strain evidence="23">cv. 9930</strain>
    </source>
</reference>